<dbReference type="EC" id="5.4.99.-" evidence="4"/>
<dbReference type="InterPro" id="IPR020094">
    <property type="entry name" value="TruA/RsuA/RluB/E/F_N"/>
</dbReference>
<evidence type="ECO:0000313" key="8">
    <source>
        <dbReference type="Proteomes" id="UP001607151"/>
    </source>
</evidence>
<proteinExistence type="inferred from homology"/>
<gene>
    <name evidence="7" type="ORF">ACGRQ9_07645</name>
</gene>
<dbReference type="Gene3D" id="3.30.70.580">
    <property type="entry name" value="Pseudouridine synthase I, catalytic domain, N-terminal subdomain"/>
    <property type="match status" value="1"/>
</dbReference>
<feature type="domain" description="Pseudouridine synthase RsuA/RluA-like" evidence="6">
    <location>
        <begin position="57"/>
        <end position="201"/>
    </location>
</feature>
<dbReference type="InterPro" id="IPR050343">
    <property type="entry name" value="RsuA_PseudoU_synthase"/>
</dbReference>
<dbReference type="NCBIfam" id="TIGR00093">
    <property type="entry name" value="pseudouridine synthase"/>
    <property type="match status" value="1"/>
</dbReference>
<keyword evidence="3 4" id="KW-0413">Isomerase</keyword>
<evidence type="ECO:0000256" key="4">
    <source>
        <dbReference type="RuleBase" id="RU003887"/>
    </source>
</evidence>
<dbReference type="PANTHER" id="PTHR47683:SF2">
    <property type="entry name" value="RNA-BINDING S4 DOMAIN-CONTAINING PROTEIN"/>
    <property type="match status" value="1"/>
</dbReference>
<dbReference type="InterPro" id="IPR000748">
    <property type="entry name" value="PsdUridine_synth_RsuA/RluB/E/F"/>
</dbReference>
<dbReference type="Gene3D" id="3.30.70.1560">
    <property type="entry name" value="Alpha-L RNA-binding motif"/>
    <property type="match status" value="1"/>
</dbReference>
<evidence type="ECO:0000259" key="6">
    <source>
        <dbReference type="Pfam" id="PF00849"/>
    </source>
</evidence>
<organism evidence="7 8">
    <name type="scientific">Vibrio rumoiensis</name>
    <dbReference type="NCBI Taxonomy" id="76258"/>
    <lineage>
        <taxon>Bacteria</taxon>
        <taxon>Pseudomonadati</taxon>
        <taxon>Pseudomonadota</taxon>
        <taxon>Gammaproteobacteria</taxon>
        <taxon>Vibrionales</taxon>
        <taxon>Vibrionaceae</taxon>
        <taxon>Vibrio</taxon>
    </lineage>
</organism>
<evidence type="ECO:0000256" key="5">
    <source>
        <dbReference type="SAM" id="MobiDB-lite"/>
    </source>
</evidence>
<dbReference type="SUPFAM" id="SSF55120">
    <property type="entry name" value="Pseudouridine synthase"/>
    <property type="match status" value="1"/>
</dbReference>
<evidence type="ECO:0000313" key="7">
    <source>
        <dbReference type="EMBL" id="MFH0265368.1"/>
    </source>
</evidence>
<evidence type="ECO:0000256" key="1">
    <source>
        <dbReference type="ARBA" id="ARBA00008348"/>
    </source>
</evidence>
<dbReference type="RefSeq" id="WP_394607619.1">
    <property type="nucleotide sequence ID" value="NZ_JBIHSJ010000001.1"/>
</dbReference>
<accession>A0ABW7IVZ1</accession>
<dbReference type="CDD" id="cd02566">
    <property type="entry name" value="PseudoU_synth_RluE"/>
    <property type="match status" value="1"/>
</dbReference>
<dbReference type="PROSITE" id="PS01149">
    <property type="entry name" value="PSI_RSU"/>
    <property type="match status" value="1"/>
</dbReference>
<reference evidence="7 8" key="1">
    <citation type="submission" date="2024-10" db="EMBL/GenBank/DDBJ databases">
        <authorList>
            <person name="Yibar A."/>
            <person name="Saticioglu I.B."/>
            <person name="Duman M."/>
            <person name="Ajmi N."/>
            <person name="Gurler F."/>
            <person name="Ay H."/>
            <person name="Onuk E."/>
            <person name="Guler S."/>
            <person name="Romalde J.L."/>
        </authorList>
    </citation>
    <scope>NUCLEOTIDE SEQUENCE [LARGE SCALE GENOMIC DNA]</scope>
    <source>
        <strain evidence="7 8">14-MA-B</strain>
    </source>
</reference>
<evidence type="ECO:0000256" key="3">
    <source>
        <dbReference type="ARBA" id="ARBA00023235"/>
    </source>
</evidence>
<dbReference type="InterPro" id="IPR042092">
    <property type="entry name" value="PsdUridine_s_RsuA/RluB/E/F_cat"/>
</dbReference>
<protein>
    <recommendedName>
        <fullName evidence="4">Pseudouridine synthase</fullName>
        <ecNumber evidence="4">5.4.99.-</ecNumber>
    </recommendedName>
</protein>
<dbReference type="EMBL" id="JBIHSN010000002">
    <property type="protein sequence ID" value="MFH0265368.1"/>
    <property type="molecule type" value="Genomic_DNA"/>
</dbReference>
<evidence type="ECO:0000256" key="2">
    <source>
        <dbReference type="ARBA" id="ARBA00022552"/>
    </source>
</evidence>
<dbReference type="InterPro" id="IPR020103">
    <property type="entry name" value="PsdUridine_synth_cat_dom_sf"/>
</dbReference>
<feature type="region of interest" description="Disordered" evidence="5">
    <location>
        <begin position="1"/>
        <end position="50"/>
    </location>
</feature>
<sequence>MSSPNIPSKKTPSSHKFKTDPTRSRGRNSSSSNRYSKRPKQKSTQHIPRVTEENRIVLLFNKPYDTLSQFTDGEKRKTLADYIDVKEVYAAGRLDRDSEGLMVLTNDGILQAKITQPSSKAPKTYWVQVDGAPSEEDLEQLRRGVELKDGTTLPAKVEVMPEPEIWPRNPPVRFRANIPTTWLAITIIEGRNRQVRRMTAHIGFPTLRLIRYSIGDWCLGDLQPGEYIHKQLG</sequence>
<name>A0ABW7IVZ1_9VIBR</name>
<dbReference type="InterPro" id="IPR006145">
    <property type="entry name" value="PsdUridine_synth_RsuA/RluA"/>
</dbReference>
<keyword evidence="2" id="KW-0698">rRNA processing</keyword>
<dbReference type="Pfam" id="PF00849">
    <property type="entry name" value="PseudoU_synth_2"/>
    <property type="match status" value="1"/>
</dbReference>
<dbReference type="PANTHER" id="PTHR47683">
    <property type="entry name" value="PSEUDOURIDINE SYNTHASE FAMILY PROTEIN-RELATED"/>
    <property type="match status" value="1"/>
</dbReference>
<keyword evidence="8" id="KW-1185">Reference proteome</keyword>
<dbReference type="Proteomes" id="UP001607151">
    <property type="component" value="Unassembled WGS sequence"/>
</dbReference>
<comment type="caution">
    <text evidence="7">The sequence shown here is derived from an EMBL/GenBank/DDBJ whole genome shotgun (WGS) entry which is preliminary data.</text>
</comment>
<feature type="compositionally biased region" description="Polar residues" evidence="5">
    <location>
        <begin position="1"/>
        <end position="11"/>
    </location>
</feature>
<dbReference type="InterPro" id="IPR018496">
    <property type="entry name" value="PsdUridine_synth_RsuA/RluB_CS"/>
</dbReference>
<comment type="similarity">
    <text evidence="1 4">Belongs to the pseudouridine synthase RsuA family.</text>
</comment>